<dbReference type="NCBIfam" id="TIGR01494">
    <property type="entry name" value="ATPase_P-type"/>
    <property type="match status" value="1"/>
</dbReference>
<keyword evidence="7" id="KW-1278">Translocase</keyword>
<dbReference type="PANTHER" id="PTHR43520:SF5">
    <property type="entry name" value="CATION-TRANSPORTING P-TYPE ATPASE-RELATED"/>
    <property type="match status" value="1"/>
</dbReference>
<keyword evidence="8 11" id="KW-1133">Transmembrane helix</keyword>
<feature type="transmembrane region" description="Helical" evidence="11">
    <location>
        <begin position="439"/>
        <end position="463"/>
    </location>
</feature>
<sequence>MTTTHSTVKECIHCNTPLEKSQEESGFCCTGCEFVYGLIHEEGLESFYDLKQEERLSPLNDQPFQEYDFSWLGDEIEQREQDVSAGDRCEIELSLQGISCVGCVWLVEKLFLRQAGSLSCDISPATGAMHVAWKAAEFDMLSFAHELQKFGYIIGRPRDGKRQHDELRKLGNKLGICGAFALNAMGFSLPRYLGMPADFMFAGIFELIAMLSATLAMLVGGSWFIQRAVQSLRAGVLHMDTPIALGVSLAFLGSLAGWLWKHEGLLYFDFVAIFIFLMLGGRWLQTAAVERNRNRLLEQTPVPRSLTRVPEGDAIDLADLQSADRYALPAGQTTPVASILAEGEADFSLEWINGEPEPCHHQTGTHVPAGAIKLSQASIVLRAEENWTDSLLAQLLREGDSSAQSPVLAKILKVYLSVVLVLGFGGGLAWLLTGADLPTALQVTISVFVISCPCALGVALPLADDMASSAMRTLGVFIRKPAFWSRIRRIRSIFFDKTGTLTQDLPALSNVSDLKELNETSSGMLASLCAKSRHPLSRSLLRSLGLRGQKLIDPKLETHEVPGLGTWLIGPDGNRWSLGKCSWSGMDESQVSAPHAGSELRCNGSPIATFTFEESLRPETAETLAALGTKQIYILSGDQNQRVQTISKVLGVPEPHVHAGLSPDDKARVVRETDPDHSLFLGDGANDSLAFDAAAMSGAVAGRGLLEAKSDFYFLSSGLKFLPNMFQLADRHALAVRAVFTFSLIYNLCAVALCLAGHMNPLLAAILMPLSSIVSLTLVAGFLAKNKRFANLDPTNVAIVS</sequence>
<evidence type="ECO:0000256" key="4">
    <source>
        <dbReference type="ARBA" id="ARBA00022553"/>
    </source>
</evidence>
<keyword evidence="4" id="KW-0597">Phosphoprotein</keyword>
<keyword evidence="10 11" id="KW-0472">Membrane</keyword>
<dbReference type="GO" id="GO:0005507">
    <property type="term" value="F:copper ion binding"/>
    <property type="evidence" value="ECO:0007669"/>
    <property type="project" value="TreeGrafter"/>
</dbReference>
<keyword evidence="6" id="KW-0460">Magnesium</keyword>
<evidence type="ECO:0000313" key="14">
    <source>
        <dbReference type="Proteomes" id="UP000634206"/>
    </source>
</evidence>
<dbReference type="Gene3D" id="3.30.70.100">
    <property type="match status" value="1"/>
</dbReference>
<evidence type="ECO:0000256" key="9">
    <source>
        <dbReference type="ARBA" id="ARBA00023065"/>
    </source>
</evidence>
<name>A0AAE2SAZ7_9BACT</name>
<feature type="transmembrane region" description="Helical" evidence="11">
    <location>
        <begin position="762"/>
        <end position="784"/>
    </location>
</feature>
<dbReference type="InterPro" id="IPR001757">
    <property type="entry name" value="P_typ_ATPase"/>
</dbReference>
<evidence type="ECO:0000256" key="3">
    <source>
        <dbReference type="ARBA" id="ARBA00022475"/>
    </source>
</evidence>
<keyword evidence="3" id="KW-1003">Cell membrane</keyword>
<dbReference type="Gene3D" id="3.40.1110.10">
    <property type="entry name" value="Calcium-transporting ATPase, cytoplasmic domain N"/>
    <property type="match status" value="1"/>
</dbReference>
<dbReference type="InterPro" id="IPR036163">
    <property type="entry name" value="HMA_dom_sf"/>
</dbReference>
<dbReference type="Gene3D" id="3.40.50.1000">
    <property type="entry name" value="HAD superfamily/HAD-like"/>
    <property type="match status" value="1"/>
</dbReference>
<dbReference type="InterPro" id="IPR036412">
    <property type="entry name" value="HAD-like_sf"/>
</dbReference>
<dbReference type="InterPro" id="IPR023299">
    <property type="entry name" value="ATPase_P-typ_cyto_dom_N"/>
</dbReference>
<comment type="subcellular location">
    <subcellularLocation>
        <location evidence="1">Cell membrane</location>
        <topology evidence="1">Multi-pass membrane protein</topology>
    </subcellularLocation>
</comment>
<dbReference type="GO" id="GO:0016887">
    <property type="term" value="F:ATP hydrolysis activity"/>
    <property type="evidence" value="ECO:0007669"/>
    <property type="project" value="InterPro"/>
</dbReference>
<dbReference type="AlphaFoldDB" id="A0AAE2SAZ7"/>
<dbReference type="InterPro" id="IPR023298">
    <property type="entry name" value="ATPase_P-typ_TM_dom_sf"/>
</dbReference>
<evidence type="ECO:0000313" key="13">
    <source>
        <dbReference type="EMBL" id="MBK1854374.1"/>
    </source>
</evidence>
<accession>A0AAE2SAZ7</accession>
<dbReference type="Pfam" id="PF12156">
    <property type="entry name" value="ATPase-cat_bd"/>
    <property type="match status" value="1"/>
</dbReference>
<dbReference type="PANTHER" id="PTHR43520">
    <property type="entry name" value="ATP7, ISOFORM B"/>
    <property type="match status" value="1"/>
</dbReference>
<evidence type="ECO:0000259" key="12">
    <source>
        <dbReference type="Pfam" id="PF12156"/>
    </source>
</evidence>
<feature type="transmembrane region" description="Helical" evidence="11">
    <location>
        <begin position="266"/>
        <end position="284"/>
    </location>
</feature>
<dbReference type="GO" id="GO:0043682">
    <property type="term" value="F:P-type divalent copper transporter activity"/>
    <property type="evidence" value="ECO:0007669"/>
    <property type="project" value="TreeGrafter"/>
</dbReference>
<evidence type="ECO:0000256" key="11">
    <source>
        <dbReference type="SAM" id="Phobius"/>
    </source>
</evidence>
<evidence type="ECO:0000256" key="10">
    <source>
        <dbReference type="ARBA" id="ARBA00023136"/>
    </source>
</evidence>
<evidence type="ECO:0000256" key="8">
    <source>
        <dbReference type="ARBA" id="ARBA00022989"/>
    </source>
</evidence>
<keyword evidence="9" id="KW-0406">Ion transport</keyword>
<feature type="transmembrane region" description="Helical" evidence="11">
    <location>
        <begin position="237"/>
        <end position="260"/>
    </location>
</feature>
<dbReference type="SUPFAM" id="SSF56784">
    <property type="entry name" value="HAD-like"/>
    <property type="match status" value="1"/>
</dbReference>
<dbReference type="EMBL" id="JAENIG010000003">
    <property type="protein sequence ID" value="MBK1854374.1"/>
    <property type="molecule type" value="Genomic_DNA"/>
</dbReference>
<dbReference type="InterPro" id="IPR021993">
    <property type="entry name" value="ATPase-cat-bd"/>
</dbReference>
<dbReference type="SUPFAM" id="SSF81665">
    <property type="entry name" value="Calcium ATPase, transmembrane domain M"/>
    <property type="match status" value="1"/>
</dbReference>
<keyword evidence="2" id="KW-0813">Transport</keyword>
<evidence type="ECO:0000256" key="1">
    <source>
        <dbReference type="ARBA" id="ARBA00004651"/>
    </source>
</evidence>
<evidence type="ECO:0000256" key="5">
    <source>
        <dbReference type="ARBA" id="ARBA00022692"/>
    </source>
</evidence>
<dbReference type="GO" id="GO:0005524">
    <property type="term" value="F:ATP binding"/>
    <property type="evidence" value="ECO:0007669"/>
    <property type="project" value="InterPro"/>
</dbReference>
<dbReference type="RefSeq" id="WP_309488981.1">
    <property type="nucleotide sequence ID" value="NZ_JAENIG010000003.1"/>
</dbReference>
<evidence type="ECO:0000256" key="6">
    <source>
        <dbReference type="ARBA" id="ARBA00022842"/>
    </source>
</evidence>
<evidence type="ECO:0000256" key="7">
    <source>
        <dbReference type="ARBA" id="ARBA00022967"/>
    </source>
</evidence>
<dbReference type="GO" id="GO:0005886">
    <property type="term" value="C:plasma membrane"/>
    <property type="evidence" value="ECO:0007669"/>
    <property type="project" value="UniProtKB-SubCell"/>
</dbReference>
<feature type="transmembrane region" description="Helical" evidence="11">
    <location>
        <begin position="734"/>
        <end position="756"/>
    </location>
</feature>
<dbReference type="GO" id="GO:0055070">
    <property type="term" value="P:copper ion homeostasis"/>
    <property type="evidence" value="ECO:0007669"/>
    <property type="project" value="TreeGrafter"/>
</dbReference>
<keyword evidence="14" id="KW-1185">Reference proteome</keyword>
<gene>
    <name evidence="13" type="ORF">JIN83_05360</name>
</gene>
<proteinExistence type="predicted"/>
<comment type="caution">
    <text evidence="13">The sequence shown here is derived from an EMBL/GenBank/DDBJ whole genome shotgun (WGS) entry which is preliminary data.</text>
</comment>
<feature type="transmembrane region" description="Helical" evidence="11">
    <location>
        <begin position="199"/>
        <end position="225"/>
    </location>
</feature>
<evidence type="ECO:0000256" key="2">
    <source>
        <dbReference type="ARBA" id="ARBA00022448"/>
    </source>
</evidence>
<feature type="transmembrane region" description="Helical" evidence="11">
    <location>
        <begin position="174"/>
        <end position="193"/>
    </location>
</feature>
<dbReference type="Proteomes" id="UP000634206">
    <property type="component" value="Unassembled WGS sequence"/>
</dbReference>
<organism evidence="13 14">
    <name type="scientific">Oceaniferula flava</name>
    <dbReference type="NCBI Taxonomy" id="2800421"/>
    <lineage>
        <taxon>Bacteria</taxon>
        <taxon>Pseudomonadati</taxon>
        <taxon>Verrucomicrobiota</taxon>
        <taxon>Verrucomicrobiia</taxon>
        <taxon>Verrucomicrobiales</taxon>
        <taxon>Verrucomicrobiaceae</taxon>
        <taxon>Oceaniferula</taxon>
    </lineage>
</organism>
<feature type="transmembrane region" description="Helical" evidence="11">
    <location>
        <begin position="414"/>
        <end position="433"/>
    </location>
</feature>
<reference evidence="13" key="1">
    <citation type="submission" date="2021-01" db="EMBL/GenBank/DDBJ databases">
        <title>Modified the classification status of verrucomicrobia.</title>
        <authorList>
            <person name="Feng X."/>
        </authorList>
    </citation>
    <scope>NUCLEOTIDE SEQUENCE</scope>
    <source>
        <strain evidence="13">5K15</strain>
    </source>
</reference>
<dbReference type="SUPFAM" id="SSF55008">
    <property type="entry name" value="HMA, heavy metal-associated domain"/>
    <property type="match status" value="1"/>
</dbReference>
<dbReference type="PROSITE" id="PS00154">
    <property type="entry name" value="ATPASE_E1_E2"/>
    <property type="match status" value="1"/>
</dbReference>
<dbReference type="InterPro" id="IPR018303">
    <property type="entry name" value="ATPase_P-typ_P_site"/>
</dbReference>
<feature type="domain" description="Putative metal-binding" evidence="12">
    <location>
        <begin position="10"/>
        <end position="57"/>
    </location>
</feature>
<dbReference type="InterPro" id="IPR023214">
    <property type="entry name" value="HAD_sf"/>
</dbReference>
<dbReference type="Pfam" id="PF00702">
    <property type="entry name" value="Hydrolase"/>
    <property type="match status" value="1"/>
</dbReference>
<keyword evidence="5 11" id="KW-0812">Transmembrane</keyword>
<protein>
    <submittedName>
        <fullName evidence="13">Heavy metal translocating P-type ATPase metal-binding domain-containing protein</fullName>
    </submittedName>
</protein>